<dbReference type="HOGENOM" id="CLU_3119212_0_0_9"/>
<evidence type="ECO:0008006" key="3">
    <source>
        <dbReference type="Google" id="ProtNLM"/>
    </source>
</evidence>
<protein>
    <recommendedName>
        <fullName evidence="3">ABC transporter ATP-binding protein</fullName>
    </recommendedName>
</protein>
<evidence type="ECO:0000313" key="2">
    <source>
        <dbReference type="Proteomes" id="UP000004525"/>
    </source>
</evidence>
<reference evidence="1" key="1">
    <citation type="submission" date="2009-01" db="EMBL/GenBank/DDBJ databases">
        <authorList>
            <person name="Qin X."/>
            <person name="Bachman B."/>
            <person name="Battles P."/>
            <person name="Bell A."/>
            <person name="Bess C."/>
            <person name="Bickham C."/>
            <person name="Chaboub L."/>
            <person name="Chen D."/>
            <person name="Coyle M."/>
            <person name="Deiros D.R."/>
            <person name="Dinh H."/>
            <person name="Forbes L."/>
            <person name="Fowler G."/>
            <person name="Francisco L."/>
            <person name="Fu Q."/>
            <person name="Gubbala S."/>
            <person name="Hale W."/>
            <person name="Han Y."/>
            <person name="Hemphill L."/>
            <person name="Highlander S.K."/>
            <person name="Hirani K."/>
            <person name="Hogues M."/>
            <person name="Jackson L."/>
            <person name="Jakkamsetti A."/>
            <person name="Javaid M."/>
            <person name="Jiang H."/>
            <person name="Korchina V."/>
            <person name="Kovar C."/>
            <person name="Lara F."/>
            <person name="Lee S."/>
            <person name="Mata R."/>
            <person name="Mathew T."/>
            <person name="Moen C."/>
            <person name="Morales K."/>
            <person name="Munidasa M."/>
            <person name="Nazareth L."/>
            <person name="Ngo R."/>
            <person name="Nguyen L."/>
            <person name="Okwuonu G."/>
            <person name="Ongeri F."/>
            <person name="Patil S."/>
            <person name="Petrosino J."/>
            <person name="Pham C."/>
            <person name="Pham P."/>
            <person name="Pu L.-L."/>
            <person name="Puazo M."/>
            <person name="Raj R."/>
            <person name="Reid J."/>
            <person name="Rouhana J."/>
            <person name="Saada N."/>
            <person name="Shang Y."/>
            <person name="Simmons D."/>
            <person name="Thornton R."/>
            <person name="Warren J."/>
            <person name="Weissenberger G."/>
            <person name="Zhang J."/>
            <person name="Zhang L."/>
            <person name="Zhou C."/>
            <person name="Zhu D."/>
            <person name="Muzny D."/>
            <person name="Worley K."/>
            <person name="Gibbs R."/>
        </authorList>
    </citation>
    <scope>NUCLEOTIDE SEQUENCE [LARGE SCALE GENOMIC DNA]</scope>
    <source>
        <strain evidence="1">LMS2-1</strain>
    </source>
</reference>
<gene>
    <name evidence="1" type="ORF">HMPREF0539_2652</name>
</gene>
<dbReference type="AlphaFoldDB" id="C2K0G7"/>
<comment type="caution">
    <text evidence="1">The sequence shown here is derived from an EMBL/GenBank/DDBJ whole genome shotgun (WGS) entry which is preliminary data.</text>
</comment>
<sequence>MADKVLFLKAGKVVGFAPHQVLMQTNAAYAEMYRMQAEGYVKGLSQSETE</sequence>
<dbReference type="EMBL" id="ACIZ01000111">
    <property type="protein sequence ID" value="EEN79249.1"/>
    <property type="molecule type" value="Genomic_DNA"/>
</dbReference>
<accession>C2K0G7</accession>
<organism evidence="1 2">
    <name type="scientific">Lacticaseibacillus rhamnosus (strain LMS2-1)</name>
    <dbReference type="NCBI Taxonomy" id="525361"/>
    <lineage>
        <taxon>Bacteria</taxon>
        <taxon>Bacillati</taxon>
        <taxon>Bacillota</taxon>
        <taxon>Bacilli</taxon>
        <taxon>Lactobacillales</taxon>
        <taxon>Lactobacillaceae</taxon>
        <taxon>Lacticaseibacillus</taxon>
    </lineage>
</organism>
<proteinExistence type="predicted"/>
<dbReference type="Proteomes" id="UP000004525">
    <property type="component" value="Unassembled WGS sequence"/>
</dbReference>
<keyword evidence="2" id="KW-1185">Reference proteome</keyword>
<name>C2K0G7_LACRM</name>
<evidence type="ECO:0000313" key="1">
    <source>
        <dbReference type="EMBL" id="EEN79249.1"/>
    </source>
</evidence>